<accession>A0AAN4N092</accession>
<dbReference type="AlphaFoldDB" id="A0AAN4N092"/>
<proteinExistence type="predicted"/>
<comment type="caution">
    <text evidence="1">The sequence shown here is derived from an EMBL/GenBank/DDBJ whole genome shotgun (WGS) entry which is preliminary data.</text>
</comment>
<evidence type="ECO:0000313" key="2">
    <source>
        <dbReference type="Proteomes" id="UP000022433"/>
    </source>
</evidence>
<dbReference type="EMBL" id="JGEA01000032">
    <property type="protein sequence ID" value="EYA13225.1"/>
    <property type="molecule type" value="Genomic_DNA"/>
</dbReference>
<sequence length="50" mass="5928">MLAISSLKDFCYSPSFHDMRYKAPRVSEIIRFCHHRDYLSDDVYIPMSKG</sequence>
<name>A0AAN4N092_BACFG</name>
<reference evidence="1 2" key="1">
    <citation type="submission" date="2014-02" db="EMBL/GenBank/DDBJ databases">
        <authorList>
            <person name="Sears C."/>
            <person name="Carroll K."/>
            <person name="Sack B.R."/>
            <person name="Qadri F."/>
            <person name="Myers L.L."/>
            <person name="Chung G.-T."/>
            <person name="Escheverria P."/>
            <person name="Fraser C.M."/>
            <person name="Sadzewicz L."/>
            <person name="Shefchek K.A."/>
            <person name="Tallon L."/>
            <person name="Das S.P."/>
            <person name="Daugherty S."/>
            <person name="Mongodin E.F."/>
        </authorList>
    </citation>
    <scope>NUCLEOTIDE SEQUENCE [LARGE SCALE GENOMIC DNA]</scope>
    <source>
        <strain evidence="1 2">1007-1-F #10</strain>
    </source>
</reference>
<evidence type="ECO:0000313" key="1">
    <source>
        <dbReference type="EMBL" id="EYA13225.1"/>
    </source>
</evidence>
<protein>
    <submittedName>
        <fullName evidence="1">Uncharacterized protein</fullName>
    </submittedName>
</protein>
<gene>
    <name evidence="1" type="ORF">M104_3884</name>
</gene>
<dbReference type="Proteomes" id="UP000022433">
    <property type="component" value="Unassembled WGS sequence"/>
</dbReference>
<organism evidence="1 2">
    <name type="scientific">Bacteroides fragilis str. 1007-1-F #10</name>
    <dbReference type="NCBI Taxonomy" id="1339295"/>
    <lineage>
        <taxon>Bacteria</taxon>
        <taxon>Pseudomonadati</taxon>
        <taxon>Bacteroidota</taxon>
        <taxon>Bacteroidia</taxon>
        <taxon>Bacteroidales</taxon>
        <taxon>Bacteroidaceae</taxon>
        <taxon>Bacteroides</taxon>
    </lineage>
</organism>